<accession>A0A1J6HUG2</accession>
<evidence type="ECO:0000313" key="3">
    <source>
        <dbReference type="Proteomes" id="UP000187609"/>
    </source>
</evidence>
<dbReference type="SUPFAM" id="SSF56801">
    <property type="entry name" value="Acetyl-CoA synthetase-like"/>
    <property type="match status" value="1"/>
</dbReference>
<dbReference type="PANTHER" id="PTHR44378:SF1">
    <property type="entry name" value="ACYL-ACTIVATING ENZYME 18, PEROXISOMAL-RELATED"/>
    <property type="match status" value="1"/>
</dbReference>
<dbReference type="PANTHER" id="PTHR44378">
    <property type="entry name" value="ACYL-ACTIVATING ENZYME 17, PEROXISOMAL-RELATED"/>
    <property type="match status" value="1"/>
</dbReference>
<proteinExistence type="predicted"/>
<evidence type="ECO:0000313" key="2">
    <source>
        <dbReference type="EMBL" id="OIS96492.1"/>
    </source>
</evidence>
<evidence type="ECO:0000259" key="1">
    <source>
        <dbReference type="Pfam" id="PF13193"/>
    </source>
</evidence>
<protein>
    <submittedName>
        <fullName evidence="2">Acyl-activating enzyme 18, peroxisomal</fullName>
    </submittedName>
</protein>
<gene>
    <name evidence="2" type="primary">AAE18_1</name>
    <name evidence="2" type="ORF">A4A49_28878</name>
</gene>
<feature type="domain" description="AMP-binding enzyme C-terminal" evidence="1">
    <location>
        <begin position="39"/>
        <end position="108"/>
    </location>
</feature>
<organism evidence="2 3">
    <name type="scientific">Nicotiana attenuata</name>
    <name type="common">Coyote tobacco</name>
    <dbReference type="NCBI Taxonomy" id="49451"/>
    <lineage>
        <taxon>Eukaryota</taxon>
        <taxon>Viridiplantae</taxon>
        <taxon>Streptophyta</taxon>
        <taxon>Embryophyta</taxon>
        <taxon>Tracheophyta</taxon>
        <taxon>Spermatophyta</taxon>
        <taxon>Magnoliopsida</taxon>
        <taxon>eudicotyledons</taxon>
        <taxon>Gunneridae</taxon>
        <taxon>Pentapetalae</taxon>
        <taxon>asterids</taxon>
        <taxon>lamiids</taxon>
        <taxon>Solanales</taxon>
        <taxon>Solanaceae</taxon>
        <taxon>Nicotianoideae</taxon>
        <taxon>Nicotianeae</taxon>
        <taxon>Nicotiana</taxon>
    </lineage>
</organism>
<comment type="caution">
    <text evidence="2">The sequence shown here is derived from an EMBL/GenBank/DDBJ whole genome shotgun (WGS) entry which is preliminary data.</text>
</comment>
<dbReference type="Proteomes" id="UP000187609">
    <property type="component" value="Unassembled WGS sequence"/>
</dbReference>
<dbReference type="InterPro" id="IPR045851">
    <property type="entry name" value="AMP-bd_C_sf"/>
</dbReference>
<dbReference type="Pfam" id="PF13193">
    <property type="entry name" value="AMP-binding_C"/>
    <property type="match status" value="1"/>
</dbReference>
<dbReference type="Gramene" id="OIS96492">
    <property type="protein sequence ID" value="OIS96492"/>
    <property type="gene ID" value="A4A49_28878"/>
</dbReference>
<dbReference type="EMBL" id="MJEQ01037194">
    <property type="protein sequence ID" value="OIS96492.1"/>
    <property type="molecule type" value="Genomic_DNA"/>
</dbReference>
<dbReference type="InterPro" id="IPR025110">
    <property type="entry name" value="AMP-bd_C"/>
</dbReference>
<dbReference type="STRING" id="49451.A0A1J6HUG2"/>
<dbReference type="Gene3D" id="3.30.300.30">
    <property type="match status" value="1"/>
</dbReference>
<dbReference type="AlphaFoldDB" id="A0A1J6HUG2"/>
<sequence length="128" mass="14560">MIFRDKFNGYFMYSLNFLFYLQTSSIEIERVCDRADVSVLETAAVSAAPPNGGPEQLAIFVVLTEGITISADTLKKRFSRAIQSNLNPLFKVSSVKIVPMFPRTASNKLLRRVLRDQWKQDLQIQSKL</sequence>
<name>A0A1J6HUG2_NICAT</name>
<reference evidence="2" key="1">
    <citation type="submission" date="2016-11" db="EMBL/GenBank/DDBJ databases">
        <title>The genome of Nicotiana attenuata.</title>
        <authorList>
            <person name="Xu S."/>
            <person name="Brockmoeller T."/>
            <person name="Gaquerel E."/>
            <person name="Navarro A."/>
            <person name="Kuhl H."/>
            <person name="Gase K."/>
            <person name="Ling Z."/>
            <person name="Zhou W."/>
            <person name="Kreitzer C."/>
            <person name="Stanke M."/>
            <person name="Tang H."/>
            <person name="Lyons E."/>
            <person name="Pandey P."/>
            <person name="Pandey S.P."/>
            <person name="Timmermann B."/>
            <person name="Baldwin I.T."/>
        </authorList>
    </citation>
    <scope>NUCLEOTIDE SEQUENCE [LARGE SCALE GENOMIC DNA]</scope>
    <source>
        <strain evidence="2">UT</strain>
    </source>
</reference>
<keyword evidence="3" id="KW-1185">Reference proteome</keyword>
<dbReference type="SMR" id="A0A1J6HUG2"/>
<dbReference type="OMA" id="RDQWKQD"/>